<dbReference type="EMBL" id="JAQIZZ010000003">
    <property type="protein sequence ID" value="KAJ5545997.1"/>
    <property type="molecule type" value="Genomic_DNA"/>
</dbReference>
<dbReference type="AlphaFoldDB" id="A0AAD6GGH5"/>
<accession>A0AAD6GGH5</accession>
<gene>
    <name evidence="1" type="ORF">N7494_003582</name>
</gene>
<sequence>MCTENPRTPVRGEVPGEKGCLEYRERDVGKAYVLALYPPRASKTTHAEGVAVHIIADKAAVLKSTKRLL</sequence>
<organism evidence="1 2">
    <name type="scientific">Penicillium frequentans</name>
    <dbReference type="NCBI Taxonomy" id="3151616"/>
    <lineage>
        <taxon>Eukaryota</taxon>
        <taxon>Fungi</taxon>
        <taxon>Dikarya</taxon>
        <taxon>Ascomycota</taxon>
        <taxon>Pezizomycotina</taxon>
        <taxon>Eurotiomycetes</taxon>
        <taxon>Eurotiomycetidae</taxon>
        <taxon>Eurotiales</taxon>
        <taxon>Aspergillaceae</taxon>
        <taxon>Penicillium</taxon>
    </lineage>
</organism>
<proteinExistence type="predicted"/>
<comment type="caution">
    <text evidence="1">The sequence shown here is derived from an EMBL/GenBank/DDBJ whole genome shotgun (WGS) entry which is preliminary data.</text>
</comment>
<reference evidence="1 2" key="1">
    <citation type="journal article" date="2023" name="IMA Fungus">
        <title>Comparative genomic study of the Penicillium genus elucidates a diverse pangenome and 15 lateral gene transfer events.</title>
        <authorList>
            <person name="Petersen C."/>
            <person name="Sorensen T."/>
            <person name="Nielsen M.R."/>
            <person name="Sondergaard T.E."/>
            <person name="Sorensen J.L."/>
            <person name="Fitzpatrick D.A."/>
            <person name="Frisvad J.C."/>
            <person name="Nielsen K.L."/>
        </authorList>
    </citation>
    <scope>NUCLEOTIDE SEQUENCE [LARGE SCALE GENOMIC DNA]</scope>
    <source>
        <strain evidence="1 2">IBT 35679</strain>
    </source>
</reference>
<keyword evidence="2" id="KW-1185">Reference proteome</keyword>
<evidence type="ECO:0000313" key="2">
    <source>
        <dbReference type="Proteomes" id="UP001220324"/>
    </source>
</evidence>
<evidence type="ECO:0000313" key="1">
    <source>
        <dbReference type="EMBL" id="KAJ5545997.1"/>
    </source>
</evidence>
<dbReference type="Proteomes" id="UP001220324">
    <property type="component" value="Unassembled WGS sequence"/>
</dbReference>
<protein>
    <submittedName>
        <fullName evidence="1">Uncharacterized protein</fullName>
    </submittedName>
</protein>
<name>A0AAD6GGH5_9EURO</name>